<reference evidence="2" key="1">
    <citation type="journal article" date="2020" name="Stud. Mycol.">
        <title>101 Dothideomycetes genomes: a test case for predicting lifestyles and emergence of pathogens.</title>
        <authorList>
            <person name="Haridas S."/>
            <person name="Albert R."/>
            <person name="Binder M."/>
            <person name="Bloem J."/>
            <person name="Labutti K."/>
            <person name="Salamov A."/>
            <person name="Andreopoulos B."/>
            <person name="Baker S."/>
            <person name="Barry K."/>
            <person name="Bills G."/>
            <person name="Bluhm B."/>
            <person name="Cannon C."/>
            <person name="Castanera R."/>
            <person name="Culley D."/>
            <person name="Daum C."/>
            <person name="Ezra D."/>
            <person name="Gonzalez J."/>
            <person name="Henrissat B."/>
            <person name="Kuo A."/>
            <person name="Liang C."/>
            <person name="Lipzen A."/>
            <person name="Lutzoni F."/>
            <person name="Magnuson J."/>
            <person name="Mondo S."/>
            <person name="Nolan M."/>
            <person name="Ohm R."/>
            <person name="Pangilinan J."/>
            <person name="Park H.-J."/>
            <person name="Ramirez L."/>
            <person name="Alfaro M."/>
            <person name="Sun H."/>
            <person name="Tritt A."/>
            <person name="Yoshinaga Y."/>
            <person name="Zwiers L.-H."/>
            <person name="Turgeon B."/>
            <person name="Goodwin S."/>
            <person name="Spatafora J."/>
            <person name="Crous P."/>
            <person name="Grigoriev I."/>
        </authorList>
    </citation>
    <scope>NUCLEOTIDE SEQUENCE</scope>
    <source>
        <strain evidence="2">CBS 627.86</strain>
    </source>
</reference>
<protein>
    <submittedName>
        <fullName evidence="2">Uncharacterized protein</fullName>
    </submittedName>
</protein>
<evidence type="ECO:0000313" key="3">
    <source>
        <dbReference type="Proteomes" id="UP000799770"/>
    </source>
</evidence>
<evidence type="ECO:0000256" key="1">
    <source>
        <dbReference type="SAM" id="MobiDB-lite"/>
    </source>
</evidence>
<sequence length="113" mass="12685">MATNEATTETRQKAMDEATTDKLDDISPPLSPETEVQDAPEHRADIGAGGWQAPPSPWNMNDNVFLRLRDGRSAGPFWIVRLHAPKNRRDKWRYDVQDATGRVKTDVSVSIIV</sequence>
<feature type="region of interest" description="Disordered" evidence="1">
    <location>
        <begin position="1"/>
        <end position="38"/>
    </location>
</feature>
<feature type="compositionally biased region" description="Basic and acidic residues" evidence="1">
    <location>
        <begin position="8"/>
        <end position="25"/>
    </location>
</feature>
<organism evidence="2 3">
    <name type="scientific">Lophiotrema nucula</name>
    <dbReference type="NCBI Taxonomy" id="690887"/>
    <lineage>
        <taxon>Eukaryota</taxon>
        <taxon>Fungi</taxon>
        <taxon>Dikarya</taxon>
        <taxon>Ascomycota</taxon>
        <taxon>Pezizomycotina</taxon>
        <taxon>Dothideomycetes</taxon>
        <taxon>Pleosporomycetidae</taxon>
        <taxon>Pleosporales</taxon>
        <taxon>Lophiotremataceae</taxon>
        <taxon>Lophiotrema</taxon>
    </lineage>
</organism>
<dbReference type="Proteomes" id="UP000799770">
    <property type="component" value="Unassembled WGS sequence"/>
</dbReference>
<evidence type="ECO:0000313" key="2">
    <source>
        <dbReference type="EMBL" id="KAF2107043.1"/>
    </source>
</evidence>
<name>A0A6A5YJ94_9PLEO</name>
<dbReference type="AlphaFoldDB" id="A0A6A5YJ94"/>
<dbReference type="EMBL" id="ML977357">
    <property type="protein sequence ID" value="KAF2107043.1"/>
    <property type="molecule type" value="Genomic_DNA"/>
</dbReference>
<proteinExistence type="predicted"/>
<keyword evidence="3" id="KW-1185">Reference proteome</keyword>
<dbReference type="OrthoDB" id="10363390at2759"/>
<accession>A0A6A5YJ94</accession>
<gene>
    <name evidence="2" type="ORF">BDV96DRAFT_654134</name>
</gene>